<feature type="compositionally biased region" description="Polar residues" evidence="1">
    <location>
        <begin position="291"/>
        <end position="305"/>
    </location>
</feature>
<dbReference type="RefSeq" id="WP_226391746.1">
    <property type="nucleotide sequence ID" value="NZ_JADCKB010000002.1"/>
</dbReference>
<dbReference type="Pfam" id="PF07833">
    <property type="entry name" value="Cu_amine_oxidN1"/>
    <property type="match status" value="2"/>
</dbReference>
<evidence type="ECO:0000313" key="4">
    <source>
        <dbReference type="EMBL" id="MBE5039183.1"/>
    </source>
</evidence>
<dbReference type="Proteomes" id="UP000806542">
    <property type="component" value="Unassembled WGS sequence"/>
</dbReference>
<feature type="domain" description="PepSY" evidence="2">
    <location>
        <begin position="226"/>
        <end position="283"/>
    </location>
</feature>
<organism evidence="4 5">
    <name type="scientific">Ructibacterium gallinarum</name>
    <dbReference type="NCBI Taxonomy" id="2779355"/>
    <lineage>
        <taxon>Bacteria</taxon>
        <taxon>Bacillati</taxon>
        <taxon>Bacillota</taxon>
        <taxon>Clostridia</taxon>
        <taxon>Eubacteriales</taxon>
        <taxon>Oscillospiraceae</taxon>
        <taxon>Ructibacterium</taxon>
    </lineage>
</organism>
<dbReference type="InterPro" id="IPR036582">
    <property type="entry name" value="Mao_N_sf"/>
</dbReference>
<feature type="domain" description="Copper amine oxidase-like N-terminal" evidence="3">
    <location>
        <begin position="149"/>
        <end position="190"/>
    </location>
</feature>
<protein>
    <submittedName>
        <fullName evidence="4">PepSY domain-containing protein</fullName>
    </submittedName>
</protein>
<feature type="domain" description="PepSY" evidence="2">
    <location>
        <begin position="307"/>
        <end position="369"/>
    </location>
</feature>
<dbReference type="AlphaFoldDB" id="A0A9D5LWS5"/>
<sequence length="375" mass="40995">MILKRKETKVFAGLLAVLLMAVIFTAGKCALAEQAYDTVTAQLSPQFTIIIDGTERDFYNADGNEVHPIVYQGTTYLPLRAIGELMNKNVNWDQSTLTVTLSGNRNGETVSGIRDTSARETDVSVQLRYDFTIVVDGIKRTFTDVNGNTVYPILYEGSTYLPLRAIGNLMNKTVGWNEATETVTLSSPENGSLVTDADSFYQTGSNHNQQPQSSTPSSISGSAADLEQAKAAALRHAGVSEADAVFVKTKTDRENGVLVYDLEFICGNVKYEYEVDAQTGEIRSFDKETQKTGQSGTGTANTSPSAKITLDEAKQIALNHAGLSVSAVSFRNTKLDFDGGRMVYEIEFISGNQEYEYEISAQSGEVVKYDKDRHD</sequence>
<feature type="domain" description="Copper amine oxidase-like N-terminal" evidence="3">
    <location>
        <begin position="65"/>
        <end position="105"/>
    </location>
</feature>
<feature type="region of interest" description="Disordered" evidence="1">
    <location>
        <begin position="284"/>
        <end position="305"/>
    </location>
</feature>
<comment type="caution">
    <text evidence="4">The sequence shown here is derived from an EMBL/GenBank/DDBJ whole genome shotgun (WGS) entry which is preliminary data.</text>
</comment>
<evidence type="ECO:0000256" key="1">
    <source>
        <dbReference type="SAM" id="MobiDB-lite"/>
    </source>
</evidence>
<accession>A0A9D5LWS5</accession>
<feature type="compositionally biased region" description="Low complexity" evidence="1">
    <location>
        <begin position="205"/>
        <end position="222"/>
    </location>
</feature>
<gene>
    <name evidence="4" type="ORF">INF28_01695</name>
</gene>
<evidence type="ECO:0000313" key="5">
    <source>
        <dbReference type="Proteomes" id="UP000806542"/>
    </source>
</evidence>
<dbReference type="Pfam" id="PF03413">
    <property type="entry name" value="PepSY"/>
    <property type="match status" value="2"/>
</dbReference>
<keyword evidence="5" id="KW-1185">Reference proteome</keyword>
<dbReference type="InterPro" id="IPR012854">
    <property type="entry name" value="Cu_amine_oxidase-like_N"/>
</dbReference>
<reference evidence="4" key="1">
    <citation type="submission" date="2020-10" db="EMBL/GenBank/DDBJ databases">
        <title>ChiBAC.</title>
        <authorList>
            <person name="Zenner C."/>
            <person name="Hitch T.C.A."/>
            <person name="Clavel T."/>
        </authorList>
    </citation>
    <scope>NUCLEOTIDE SEQUENCE</scope>
    <source>
        <strain evidence="4">DSM 107454</strain>
    </source>
</reference>
<dbReference type="Gene3D" id="3.30.457.10">
    <property type="entry name" value="Copper amine oxidase-like, N-terminal domain"/>
    <property type="match status" value="1"/>
</dbReference>
<dbReference type="InterPro" id="IPR025711">
    <property type="entry name" value="PepSY"/>
</dbReference>
<evidence type="ECO:0000259" key="3">
    <source>
        <dbReference type="Pfam" id="PF07833"/>
    </source>
</evidence>
<proteinExistence type="predicted"/>
<evidence type="ECO:0000259" key="2">
    <source>
        <dbReference type="Pfam" id="PF03413"/>
    </source>
</evidence>
<dbReference type="EMBL" id="JADCKB010000002">
    <property type="protein sequence ID" value="MBE5039183.1"/>
    <property type="molecule type" value="Genomic_DNA"/>
</dbReference>
<dbReference type="Gene3D" id="3.10.450.40">
    <property type="match status" value="2"/>
</dbReference>
<name>A0A9D5LWS5_9FIRM</name>
<feature type="region of interest" description="Disordered" evidence="1">
    <location>
        <begin position="186"/>
        <end position="222"/>
    </location>
</feature>